<reference evidence="1" key="2">
    <citation type="submission" date="2019-01" db="UniProtKB">
        <authorList>
            <consortium name="EnsemblPlants"/>
        </authorList>
    </citation>
    <scope>IDENTIFICATION</scope>
    <source>
        <strain evidence="1">cv. Heinz 1706</strain>
    </source>
</reference>
<dbReference type="EnsemblPlants" id="Solyc11g006145.1.1">
    <property type="protein sequence ID" value="Solyc11g006145.1.1"/>
    <property type="gene ID" value="Solyc11g006145.1"/>
</dbReference>
<dbReference type="AlphaFoldDB" id="A0A3Q7JHQ4"/>
<name>A0A3Q7JHQ4_SOLLC</name>
<accession>A0A3Q7JHQ4</accession>
<dbReference type="PaxDb" id="4081-Solyc11g006150.1.1"/>
<keyword evidence="2" id="KW-1185">Reference proteome</keyword>
<dbReference type="InParanoid" id="A0A3Q7JHQ4"/>
<evidence type="ECO:0000313" key="2">
    <source>
        <dbReference type="Proteomes" id="UP000004994"/>
    </source>
</evidence>
<organism evidence="1">
    <name type="scientific">Solanum lycopersicum</name>
    <name type="common">Tomato</name>
    <name type="synonym">Lycopersicon esculentum</name>
    <dbReference type="NCBI Taxonomy" id="4081"/>
    <lineage>
        <taxon>Eukaryota</taxon>
        <taxon>Viridiplantae</taxon>
        <taxon>Streptophyta</taxon>
        <taxon>Embryophyta</taxon>
        <taxon>Tracheophyta</taxon>
        <taxon>Spermatophyta</taxon>
        <taxon>Magnoliopsida</taxon>
        <taxon>eudicotyledons</taxon>
        <taxon>Gunneridae</taxon>
        <taxon>Pentapetalae</taxon>
        <taxon>asterids</taxon>
        <taxon>lamiids</taxon>
        <taxon>Solanales</taxon>
        <taxon>Solanaceae</taxon>
        <taxon>Solanoideae</taxon>
        <taxon>Solaneae</taxon>
        <taxon>Solanum</taxon>
        <taxon>Solanum subgen. Lycopersicon</taxon>
    </lineage>
</organism>
<dbReference type="Proteomes" id="UP000004994">
    <property type="component" value="Chromosome 11"/>
</dbReference>
<sequence length="92" mass="10454">MDLGKTDKDFVSEGDEQCIEAIDALNFGFALHISGMRKQALTRRLCLHKGSQSDTSISTIHFGGRRHNFKDVMDGLEFHHVQKACPEWSLEY</sequence>
<protein>
    <submittedName>
        <fullName evidence="1">Uncharacterized protein</fullName>
    </submittedName>
</protein>
<proteinExistence type="predicted"/>
<dbReference type="Gramene" id="Solyc11g006145.1.1">
    <property type="protein sequence ID" value="Solyc11g006145.1.1"/>
    <property type="gene ID" value="Solyc11g006145.1"/>
</dbReference>
<evidence type="ECO:0000313" key="1">
    <source>
        <dbReference type="EnsemblPlants" id="Solyc11g006145.1.1"/>
    </source>
</evidence>
<reference evidence="1" key="1">
    <citation type="journal article" date="2012" name="Nature">
        <title>The tomato genome sequence provides insights into fleshy fruit evolution.</title>
        <authorList>
            <consortium name="Tomato Genome Consortium"/>
        </authorList>
    </citation>
    <scope>NUCLEOTIDE SEQUENCE [LARGE SCALE GENOMIC DNA]</scope>
    <source>
        <strain evidence="1">cv. Heinz 1706</strain>
    </source>
</reference>